<dbReference type="EMBL" id="JAINUG010000010">
    <property type="protein sequence ID" value="KAJ8415171.1"/>
    <property type="molecule type" value="Genomic_DNA"/>
</dbReference>
<evidence type="ECO:0000313" key="1">
    <source>
        <dbReference type="EMBL" id="KAJ8415171.1"/>
    </source>
</evidence>
<comment type="caution">
    <text evidence="1">The sequence shown here is derived from an EMBL/GenBank/DDBJ whole genome shotgun (WGS) entry which is preliminary data.</text>
</comment>
<gene>
    <name evidence="1" type="ORF">AAFF_G00008690</name>
</gene>
<accession>A0AAD7T6C5</accession>
<dbReference type="AlphaFoldDB" id="A0AAD7T6C5"/>
<reference evidence="1" key="1">
    <citation type="journal article" date="2023" name="Science">
        <title>Genome structures resolve the early diversification of teleost fishes.</title>
        <authorList>
            <person name="Parey E."/>
            <person name="Louis A."/>
            <person name="Montfort J."/>
            <person name="Bouchez O."/>
            <person name="Roques C."/>
            <person name="Iampietro C."/>
            <person name="Lluch J."/>
            <person name="Castinel A."/>
            <person name="Donnadieu C."/>
            <person name="Desvignes T."/>
            <person name="Floi Bucao C."/>
            <person name="Jouanno E."/>
            <person name="Wen M."/>
            <person name="Mejri S."/>
            <person name="Dirks R."/>
            <person name="Jansen H."/>
            <person name="Henkel C."/>
            <person name="Chen W.J."/>
            <person name="Zahm M."/>
            <person name="Cabau C."/>
            <person name="Klopp C."/>
            <person name="Thompson A.W."/>
            <person name="Robinson-Rechavi M."/>
            <person name="Braasch I."/>
            <person name="Lecointre G."/>
            <person name="Bobe J."/>
            <person name="Postlethwait J.H."/>
            <person name="Berthelot C."/>
            <person name="Roest Crollius H."/>
            <person name="Guiguen Y."/>
        </authorList>
    </citation>
    <scope>NUCLEOTIDE SEQUENCE</scope>
    <source>
        <strain evidence="1">NC1722</strain>
    </source>
</reference>
<proteinExistence type="predicted"/>
<keyword evidence="2" id="KW-1185">Reference proteome</keyword>
<evidence type="ECO:0000313" key="2">
    <source>
        <dbReference type="Proteomes" id="UP001221898"/>
    </source>
</evidence>
<organism evidence="1 2">
    <name type="scientific">Aldrovandia affinis</name>
    <dbReference type="NCBI Taxonomy" id="143900"/>
    <lineage>
        <taxon>Eukaryota</taxon>
        <taxon>Metazoa</taxon>
        <taxon>Chordata</taxon>
        <taxon>Craniata</taxon>
        <taxon>Vertebrata</taxon>
        <taxon>Euteleostomi</taxon>
        <taxon>Actinopterygii</taxon>
        <taxon>Neopterygii</taxon>
        <taxon>Teleostei</taxon>
        <taxon>Notacanthiformes</taxon>
        <taxon>Halosauridae</taxon>
        <taxon>Aldrovandia</taxon>
    </lineage>
</organism>
<protein>
    <submittedName>
        <fullName evidence="1">Uncharacterized protein</fullName>
    </submittedName>
</protein>
<sequence length="191" mass="22078">MNILHPQLNIVALFLSIWFLFDTLWEKFMKERETTEFPAAPSQKRRREVGIQLRDYVVDTTVGQQEVGEKTECRRLYFSTLDAVVGKMSVRFSERKGQLVEALCTLHPGSECFMDVDKVRPLLDLTGTEFKEAEFAVAWRFLLDEIARSDENWTTQNILQRYWEPLAAMPTVIEMLKLSLTFGASTATCEN</sequence>
<dbReference type="Proteomes" id="UP001221898">
    <property type="component" value="Unassembled WGS sequence"/>
</dbReference>
<name>A0AAD7T6C5_9TELE</name>